<dbReference type="InterPro" id="IPR001623">
    <property type="entry name" value="DnaJ_domain"/>
</dbReference>
<feature type="region of interest" description="Disordered" evidence="1">
    <location>
        <begin position="756"/>
        <end position="788"/>
    </location>
</feature>
<keyword evidence="4" id="KW-1185">Reference proteome</keyword>
<feature type="domain" description="J" evidence="2">
    <location>
        <begin position="9"/>
        <end position="75"/>
    </location>
</feature>
<dbReference type="PROSITE" id="PS50076">
    <property type="entry name" value="DNAJ_2"/>
    <property type="match status" value="1"/>
</dbReference>
<name>A0A8E2ETR4_9PEZI</name>
<dbReference type="PANTHER" id="PTHR24074">
    <property type="entry name" value="CO-CHAPERONE PROTEIN DJLA"/>
    <property type="match status" value="1"/>
</dbReference>
<feature type="compositionally biased region" description="Basic and acidic residues" evidence="1">
    <location>
        <begin position="585"/>
        <end position="595"/>
    </location>
</feature>
<dbReference type="PRINTS" id="PR00625">
    <property type="entry name" value="JDOMAIN"/>
</dbReference>
<dbReference type="Pfam" id="PF00226">
    <property type="entry name" value="DnaJ"/>
    <property type="match status" value="1"/>
</dbReference>
<protein>
    <recommendedName>
        <fullName evidence="2">J domain-containing protein</fullName>
    </recommendedName>
</protein>
<feature type="compositionally biased region" description="Polar residues" evidence="1">
    <location>
        <begin position="709"/>
        <end position="718"/>
    </location>
</feature>
<sequence>MVKADPKRDYYADLELPQTADTEEIRKQFRKLALKYHPDRNPGREDDFVSKFQAIQAAHEILGDPEQRAKYDNERRKHQAYYVPTYRRPPPPPRNAYSTTATNYPPTPQRATRPPPRTQYSSTASTAPNTAPNGASRFTNFPKPPPTAQRPNMRDDAEDRANFFNAWQRMNHKSKTPPNGEEAFTDGNKWANPPSASKPSMSRNSTTRGPRKAGFDPATPGDDEPAAHGGAYYNTSRYRTAPPEPPPPPSPPQAYNTVPPSPRPDPLRHFKAQMEGDPEVPFMEGRPRTRTPYSSASGERTTLAAGGLGRSASTRNTPSRPSSTENGELNSDSGRTRSRHRSASPNLRKPFVSQSPARDGASTARARPKMGGNATHPFAALYESSSDDSGKDYIRRRPKPATTPVQNRRPRSPQVEARANPPNSAPHPPMGQRSPNIFNVPTPEDSSKANFAGFKSRSAESINTKFSPNDWSGKFEGTPDYFAPAPPTGKTAKGRQSPTRGRPTSRPRATTQQSSQQSSQTFPPPPPGRPNFMAPPQSPRMPPPPQQSSQMPPPPQHSSQIPPVPSPQPLNVQTEAVPGPQPVKFPREEWQKTFRESNWVYPTKGPSPTRPASVSTKRTKGATARKPSATPKQASVSDAADEPSLSNGKFQASAESLSSESQDSSAMDIDTDLPPAPNGRAKGPASTREARTASSSPQKAEWKDDSQKQSDTAPSSATDPFGPGLESLFELKNVEPIKQSSNGGLRDLNNLSSTLPFESRTSASHPFKPSAPQNLNLPLVPKPPDEPSRLTKQTFARYMHAMQAYMVMWHGFNSTLVSHFAEREKWCACLDAKWLTSLGEPTNKPGFDSYLRSLQEDEKVRTHWNIACEKHRTAVEACARVREKGLRGLPEV</sequence>
<dbReference type="AlphaFoldDB" id="A0A8E2ETR4"/>
<reference evidence="3 4" key="1">
    <citation type="journal article" date="2016" name="Nat. Commun.">
        <title>Ectomycorrhizal ecology is imprinted in the genome of the dominant symbiotic fungus Cenococcum geophilum.</title>
        <authorList>
            <consortium name="DOE Joint Genome Institute"/>
            <person name="Peter M."/>
            <person name="Kohler A."/>
            <person name="Ohm R.A."/>
            <person name="Kuo A."/>
            <person name="Krutzmann J."/>
            <person name="Morin E."/>
            <person name="Arend M."/>
            <person name="Barry K.W."/>
            <person name="Binder M."/>
            <person name="Choi C."/>
            <person name="Clum A."/>
            <person name="Copeland A."/>
            <person name="Grisel N."/>
            <person name="Haridas S."/>
            <person name="Kipfer T."/>
            <person name="LaButti K."/>
            <person name="Lindquist E."/>
            <person name="Lipzen A."/>
            <person name="Maire R."/>
            <person name="Meier B."/>
            <person name="Mihaltcheva S."/>
            <person name="Molinier V."/>
            <person name="Murat C."/>
            <person name="Poggeler S."/>
            <person name="Quandt C.A."/>
            <person name="Sperisen C."/>
            <person name="Tritt A."/>
            <person name="Tisserant E."/>
            <person name="Crous P.W."/>
            <person name="Henrissat B."/>
            <person name="Nehls U."/>
            <person name="Egli S."/>
            <person name="Spatafora J.W."/>
            <person name="Grigoriev I.V."/>
            <person name="Martin F.M."/>
        </authorList>
    </citation>
    <scope>NUCLEOTIDE SEQUENCE [LARGE SCALE GENOMIC DNA]</scope>
    <source>
        <strain evidence="3 4">CBS 207.34</strain>
    </source>
</reference>
<feature type="compositionally biased region" description="Polar residues" evidence="1">
    <location>
        <begin position="291"/>
        <end position="300"/>
    </location>
</feature>
<gene>
    <name evidence="3" type="ORF">AOQ84DRAFT_111508</name>
</gene>
<dbReference type="CDD" id="cd06257">
    <property type="entry name" value="DnaJ"/>
    <property type="match status" value="1"/>
</dbReference>
<dbReference type="SMART" id="SM00271">
    <property type="entry name" value="DnaJ"/>
    <property type="match status" value="1"/>
</dbReference>
<feature type="compositionally biased region" description="Basic and acidic residues" evidence="1">
    <location>
        <begin position="61"/>
        <end position="75"/>
    </location>
</feature>
<feature type="compositionally biased region" description="Low complexity" evidence="1">
    <location>
        <begin position="651"/>
        <end position="666"/>
    </location>
</feature>
<evidence type="ECO:0000256" key="1">
    <source>
        <dbReference type="SAM" id="MobiDB-lite"/>
    </source>
</evidence>
<dbReference type="Proteomes" id="UP000250140">
    <property type="component" value="Unassembled WGS sequence"/>
</dbReference>
<feature type="compositionally biased region" description="Pro residues" evidence="1">
    <location>
        <begin position="105"/>
        <end position="117"/>
    </location>
</feature>
<dbReference type="InterPro" id="IPR050817">
    <property type="entry name" value="DjlA_DnaK_co-chaperone"/>
</dbReference>
<feature type="compositionally biased region" description="Pro residues" evidence="1">
    <location>
        <begin position="242"/>
        <end position="252"/>
    </location>
</feature>
<dbReference type="SUPFAM" id="SSF46565">
    <property type="entry name" value="Chaperone J-domain"/>
    <property type="match status" value="1"/>
</dbReference>
<dbReference type="EMBL" id="KV750449">
    <property type="protein sequence ID" value="OCL04737.1"/>
    <property type="molecule type" value="Genomic_DNA"/>
</dbReference>
<organism evidence="3 4">
    <name type="scientific">Glonium stellatum</name>
    <dbReference type="NCBI Taxonomy" id="574774"/>
    <lineage>
        <taxon>Eukaryota</taxon>
        <taxon>Fungi</taxon>
        <taxon>Dikarya</taxon>
        <taxon>Ascomycota</taxon>
        <taxon>Pezizomycotina</taxon>
        <taxon>Dothideomycetes</taxon>
        <taxon>Pleosporomycetidae</taxon>
        <taxon>Gloniales</taxon>
        <taxon>Gloniaceae</taxon>
        <taxon>Glonium</taxon>
    </lineage>
</organism>
<evidence type="ECO:0000313" key="3">
    <source>
        <dbReference type="EMBL" id="OCL04737.1"/>
    </source>
</evidence>
<dbReference type="Gene3D" id="1.10.287.110">
    <property type="entry name" value="DnaJ domain"/>
    <property type="match status" value="1"/>
</dbReference>
<feature type="compositionally biased region" description="Pro residues" evidence="1">
    <location>
        <begin position="536"/>
        <end position="568"/>
    </location>
</feature>
<feature type="region of interest" description="Disordered" evidence="1">
    <location>
        <begin position="60"/>
        <end position="726"/>
    </location>
</feature>
<feature type="compositionally biased region" description="Low complexity" evidence="1">
    <location>
        <begin position="498"/>
        <end position="521"/>
    </location>
</feature>
<dbReference type="PROSITE" id="PS00636">
    <property type="entry name" value="DNAJ_1"/>
    <property type="match status" value="1"/>
</dbReference>
<proteinExistence type="predicted"/>
<feature type="compositionally biased region" description="Polar residues" evidence="1">
    <location>
        <begin position="194"/>
        <end position="208"/>
    </location>
</feature>
<feature type="compositionally biased region" description="Polar residues" evidence="1">
    <location>
        <begin position="120"/>
        <end position="139"/>
    </location>
</feature>
<dbReference type="InterPro" id="IPR036869">
    <property type="entry name" value="J_dom_sf"/>
</dbReference>
<feature type="compositionally biased region" description="Low complexity" evidence="1">
    <location>
        <begin position="310"/>
        <end position="324"/>
    </location>
</feature>
<feature type="compositionally biased region" description="Basic and acidic residues" evidence="1">
    <location>
        <begin position="265"/>
        <end position="274"/>
    </location>
</feature>
<evidence type="ECO:0000259" key="2">
    <source>
        <dbReference type="PROSITE" id="PS50076"/>
    </source>
</evidence>
<feature type="compositionally biased region" description="Polar residues" evidence="1">
    <location>
        <begin position="459"/>
        <end position="470"/>
    </location>
</feature>
<dbReference type="OrthoDB" id="10250354at2759"/>
<feature type="compositionally biased region" description="Basic and acidic residues" evidence="1">
    <location>
        <begin position="152"/>
        <end position="161"/>
    </location>
</feature>
<evidence type="ECO:0000313" key="4">
    <source>
        <dbReference type="Proteomes" id="UP000250140"/>
    </source>
</evidence>
<accession>A0A8E2ETR4</accession>
<dbReference type="FunFam" id="1.10.287.110:FF:000096">
    <property type="entry name" value="DnaJ domain protein"/>
    <property type="match status" value="1"/>
</dbReference>
<dbReference type="InterPro" id="IPR018253">
    <property type="entry name" value="DnaJ_domain_CS"/>
</dbReference>